<feature type="compositionally biased region" description="Low complexity" evidence="1">
    <location>
        <begin position="101"/>
        <end position="114"/>
    </location>
</feature>
<dbReference type="AlphaFoldDB" id="A0A4Z0PVJ9"/>
<keyword evidence="3" id="KW-1185">Reference proteome</keyword>
<evidence type="ECO:0000313" key="3">
    <source>
        <dbReference type="Proteomes" id="UP000297549"/>
    </source>
</evidence>
<comment type="caution">
    <text evidence="2">The sequence shown here is derived from an EMBL/GenBank/DDBJ whole genome shotgun (WGS) entry which is preliminary data.</text>
</comment>
<name>A0A4Z0PVJ9_9BACT</name>
<dbReference type="EMBL" id="SRLC01000002">
    <property type="protein sequence ID" value="TGE21515.1"/>
    <property type="molecule type" value="Genomic_DNA"/>
</dbReference>
<gene>
    <name evidence="2" type="ORF">E5K00_14610</name>
</gene>
<dbReference type="RefSeq" id="WP_135464062.1">
    <property type="nucleotide sequence ID" value="NZ_SRLC01000002.1"/>
</dbReference>
<feature type="region of interest" description="Disordered" evidence="1">
    <location>
        <begin position="101"/>
        <end position="134"/>
    </location>
</feature>
<feature type="region of interest" description="Disordered" evidence="1">
    <location>
        <begin position="183"/>
        <end position="204"/>
    </location>
</feature>
<dbReference type="OrthoDB" id="1442826at2"/>
<sequence length="307" mass="32643">MNYITHTRAAFAFLAAEPTATPQHISLYVALFQLWNAAHFPPAVLLFRDELMRAAHIGSAGTYRACLRDLTAWGLITYQPSQSQHHPSQALMHELKPEAALPAAAPGSAPTTSGPGCGPGRSASRGPTTGQGVAPILKTPVTVTDEENPADFSNASAAGAKKPGGYAVPAELLSAEQLTAEEYAGEAPKEKVAPKRKAPGRGGGRPEVLFAESELADPEAFVAAFAGTDFELANLRFYHQKVANWRKDGEPPRRRDWKATAKNFMLNDIERNALVLAPAQPAAGYGAPVPGAGLRSAIADYFDSRYA</sequence>
<evidence type="ECO:0000256" key="1">
    <source>
        <dbReference type="SAM" id="MobiDB-lite"/>
    </source>
</evidence>
<organism evidence="2 3">
    <name type="scientific">Hymenobacter aquaticus</name>
    <dbReference type="NCBI Taxonomy" id="1867101"/>
    <lineage>
        <taxon>Bacteria</taxon>
        <taxon>Pseudomonadati</taxon>
        <taxon>Bacteroidota</taxon>
        <taxon>Cytophagia</taxon>
        <taxon>Cytophagales</taxon>
        <taxon>Hymenobacteraceae</taxon>
        <taxon>Hymenobacter</taxon>
    </lineage>
</organism>
<accession>A0A4Z0PVJ9</accession>
<protein>
    <submittedName>
        <fullName evidence="2">Uncharacterized protein</fullName>
    </submittedName>
</protein>
<proteinExistence type="predicted"/>
<dbReference type="Proteomes" id="UP000297549">
    <property type="component" value="Unassembled WGS sequence"/>
</dbReference>
<evidence type="ECO:0000313" key="2">
    <source>
        <dbReference type="EMBL" id="TGE21515.1"/>
    </source>
</evidence>
<reference evidence="2 3" key="1">
    <citation type="submission" date="2019-04" db="EMBL/GenBank/DDBJ databases">
        <authorList>
            <person name="Feng G."/>
            <person name="Zhang J."/>
            <person name="Zhu H."/>
        </authorList>
    </citation>
    <scope>NUCLEOTIDE SEQUENCE [LARGE SCALE GENOMIC DNA]</scope>
    <source>
        <strain evidence="2 3">JCM 31653</strain>
    </source>
</reference>